<keyword evidence="2" id="KW-1185">Reference proteome</keyword>
<protein>
    <submittedName>
        <fullName evidence="1">Uncharacterized protein</fullName>
    </submittedName>
</protein>
<dbReference type="AlphaFoldDB" id="A0AAF0I793"/>
<dbReference type="RefSeq" id="WP_275468988.1">
    <property type="nucleotide sequence ID" value="NZ_CP110232.1"/>
</dbReference>
<gene>
    <name evidence="1" type="ORF">OL234_09505</name>
</gene>
<dbReference type="Proteomes" id="UP001179647">
    <property type="component" value="Chromosome"/>
</dbReference>
<reference evidence="1" key="1">
    <citation type="submission" date="2022-10" db="EMBL/GenBank/DDBJ databases">
        <title>Vagococcus sp. isolated from poultry meat.</title>
        <authorList>
            <person name="Johansson P."/>
            <person name="Bjorkroth J."/>
        </authorList>
    </citation>
    <scope>NUCLEOTIDE SEQUENCE</scope>
    <source>
        <strain evidence="1">STAA11</strain>
    </source>
</reference>
<dbReference type="KEGG" id="vie:OL234_09505"/>
<proteinExistence type="predicted"/>
<accession>A0AAF0I793</accession>
<evidence type="ECO:0000313" key="2">
    <source>
        <dbReference type="Proteomes" id="UP001179647"/>
    </source>
</evidence>
<sequence length="258" mass="30374">MIQDHIYIHLDTTSNSLFSTGLNMADFIEADFEKPENILLLDPHASEGEYEPHTGLKVIRGQHQVERYFMSKSKQRDAQIKWIDFKDIDLLQQLTAMEVAELLYFGHMNTQLHSPFFYKLQNNFVYFEKPDKKNKVYYRQLDAFYNLLGHHLKKLVYERINRRKGFFKAPTEVAIVPEKSLKVMRPLFQEGVIFDTRQETAIDGTYCIPLYITEDHVKTISNKLLKKENHIGNIIYHVQKASWAVELIEWDSITTIIT</sequence>
<organism evidence="1 2">
    <name type="scientific">Vagococcus intermedius</name>
    <dbReference type="NCBI Taxonomy" id="2991418"/>
    <lineage>
        <taxon>Bacteria</taxon>
        <taxon>Bacillati</taxon>
        <taxon>Bacillota</taxon>
        <taxon>Bacilli</taxon>
        <taxon>Lactobacillales</taxon>
        <taxon>Enterococcaceae</taxon>
        <taxon>Vagococcus</taxon>
    </lineage>
</organism>
<name>A0AAF0I793_9ENTE</name>
<evidence type="ECO:0000313" key="1">
    <source>
        <dbReference type="EMBL" id="WEG73185.1"/>
    </source>
</evidence>
<dbReference type="EMBL" id="CP110232">
    <property type="protein sequence ID" value="WEG73185.1"/>
    <property type="molecule type" value="Genomic_DNA"/>
</dbReference>